<keyword evidence="2" id="KW-1185">Reference proteome</keyword>
<dbReference type="RefSeq" id="WP_104513886.1">
    <property type="nucleotide sequence ID" value="NZ_MQVW01000022.1"/>
</dbReference>
<dbReference type="EMBL" id="PTJE01000001">
    <property type="protein sequence ID" value="PPK96315.1"/>
    <property type="molecule type" value="Genomic_DNA"/>
</dbReference>
<dbReference type="Proteomes" id="UP000239002">
    <property type="component" value="Unassembled WGS sequence"/>
</dbReference>
<protein>
    <submittedName>
        <fullName evidence="1">Uncharacterized protein</fullName>
    </submittedName>
</protein>
<evidence type="ECO:0000313" key="2">
    <source>
        <dbReference type="Proteomes" id="UP000239002"/>
    </source>
</evidence>
<gene>
    <name evidence="1" type="ORF">LY01_00133</name>
</gene>
<name>A0A2S6IQ74_9FLAO</name>
<sequence length="246" mass="27183">MKKIINYTAILLGIIAFNSCSSDKVSGSIDIESYIFKSALSSAENQVFVEVTGANNVEGTHNTVQVDFVGDDIQPFAIDGSNFITDLFSENILYIGAGENMNMTNVTSIGNVKEVIYQGISEEVYVPRLVEVPENLFTNGLFVDISKENGITIPWTQDSYNPFGKIFLVVINRGERFSNIEDNPFGVISEVITDDEESFTISPDALADFEIGDGLDIYIARGNEVQINDTAFVFYNINSFFGRIIN</sequence>
<dbReference type="AlphaFoldDB" id="A0A2S6IQ74"/>
<comment type="caution">
    <text evidence="1">The sequence shown here is derived from an EMBL/GenBank/DDBJ whole genome shotgun (WGS) entry which is preliminary data.</text>
</comment>
<organism evidence="1 2">
    <name type="scientific">Nonlabens xylanidelens</name>
    <dbReference type="NCBI Taxonomy" id="191564"/>
    <lineage>
        <taxon>Bacteria</taxon>
        <taxon>Pseudomonadati</taxon>
        <taxon>Bacteroidota</taxon>
        <taxon>Flavobacteriia</taxon>
        <taxon>Flavobacteriales</taxon>
        <taxon>Flavobacteriaceae</taxon>
        <taxon>Nonlabens</taxon>
    </lineage>
</organism>
<proteinExistence type="predicted"/>
<reference evidence="1 2" key="1">
    <citation type="submission" date="2018-02" db="EMBL/GenBank/DDBJ databases">
        <title>Genomic Encyclopedia of Archaeal and Bacterial Type Strains, Phase II (KMG-II): from individual species to whole genera.</title>
        <authorList>
            <person name="Goeker M."/>
        </authorList>
    </citation>
    <scope>NUCLEOTIDE SEQUENCE [LARGE SCALE GENOMIC DNA]</scope>
    <source>
        <strain evidence="1 2">DSM 16809</strain>
    </source>
</reference>
<evidence type="ECO:0000313" key="1">
    <source>
        <dbReference type="EMBL" id="PPK96315.1"/>
    </source>
</evidence>
<accession>A0A2S6IQ74</accession>